<evidence type="ECO:0000256" key="5">
    <source>
        <dbReference type="ARBA" id="ARBA00022679"/>
    </source>
</evidence>
<keyword evidence="4" id="KW-0489">Methyltransferase</keyword>
<dbReference type="SUPFAM" id="SSF46767">
    <property type="entry name" value="Methylated DNA-protein cysteine methyltransferase, C-terminal domain"/>
    <property type="match status" value="1"/>
</dbReference>
<name>A0A1Y4QZ74_9ENTE</name>
<evidence type="ECO:0000256" key="7">
    <source>
        <dbReference type="ARBA" id="ARBA00023204"/>
    </source>
</evidence>
<dbReference type="InterPro" id="IPR036388">
    <property type="entry name" value="WH-like_DNA-bd_sf"/>
</dbReference>
<dbReference type="RefSeq" id="WP_087214579.1">
    <property type="nucleotide sequence ID" value="NZ_JAKYKN010000015.1"/>
</dbReference>
<keyword evidence="7" id="KW-0234">DNA repair</keyword>
<evidence type="ECO:0000256" key="4">
    <source>
        <dbReference type="ARBA" id="ARBA00022603"/>
    </source>
</evidence>
<dbReference type="AlphaFoldDB" id="A0A1Y4QZ74"/>
<dbReference type="PROSITE" id="PS00374">
    <property type="entry name" value="MGMT"/>
    <property type="match status" value="1"/>
</dbReference>
<evidence type="ECO:0000259" key="9">
    <source>
        <dbReference type="Pfam" id="PF01035"/>
    </source>
</evidence>
<evidence type="ECO:0000256" key="8">
    <source>
        <dbReference type="ARBA" id="ARBA00049348"/>
    </source>
</evidence>
<dbReference type="InterPro" id="IPR014048">
    <property type="entry name" value="MethylDNA_cys_MeTrfase_DNA-bd"/>
</dbReference>
<evidence type="ECO:0000256" key="1">
    <source>
        <dbReference type="ARBA" id="ARBA00001286"/>
    </source>
</evidence>
<dbReference type="GO" id="GO:0003908">
    <property type="term" value="F:methylated-DNA-[protein]-cysteine S-methyltransferase activity"/>
    <property type="evidence" value="ECO:0007669"/>
    <property type="project" value="UniProtKB-EC"/>
</dbReference>
<evidence type="ECO:0000313" key="10">
    <source>
        <dbReference type="EMBL" id="OUQ10360.1"/>
    </source>
</evidence>
<dbReference type="PANTHER" id="PTHR10815">
    <property type="entry name" value="METHYLATED-DNA--PROTEIN-CYSTEINE METHYLTRANSFERASE"/>
    <property type="match status" value="1"/>
</dbReference>
<comment type="catalytic activity">
    <reaction evidence="8">
        <text>a 6-O-methyl-2'-deoxyguanosine in DNA + L-cysteinyl-[protein] = S-methyl-L-cysteinyl-[protein] + a 2'-deoxyguanosine in DNA</text>
        <dbReference type="Rhea" id="RHEA:24000"/>
        <dbReference type="Rhea" id="RHEA-COMP:10131"/>
        <dbReference type="Rhea" id="RHEA-COMP:10132"/>
        <dbReference type="Rhea" id="RHEA-COMP:11367"/>
        <dbReference type="Rhea" id="RHEA-COMP:11368"/>
        <dbReference type="ChEBI" id="CHEBI:29950"/>
        <dbReference type="ChEBI" id="CHEBI:82612"/>
        <dbReference type="ChEBI" id="CHEBI:85445"/>
        <dbReference type="ChEBI" id="CHEBI:85448"/>
        <dbReference type="EC" id="2.1.1.63"/>
    </reaction>
</comment>
<dbReference type="PANTHER" id="PTHR10815:SF5">
    <property type="entry name" value="METHYLATED-DNA--PROTEIN-CYSTEINE METHYLTRANSFERASE"/>
    <property type="match status" value="1"/>
</dbReference>
<gene>
    <name evidence="10" type="ORF">B5E88_06300</name>
</gene>
<comment type="similarity">
    <text evidence="2">Belongs to the MGMT family.</text>
</comment>
<feature type="domain" description="Methylated-DNA-[protein]-cysteine S-methyltransferase DNA binding" evidence="9">
    <location>
        <begin position="79"/>
        <end position="158"/>
    </location>
</feature>
<dbReference type="Pfam" id="PF01035">
    <property type="entry name" value="DNA_binding_1"/>
    <property type="match status" value="1"/>
</dbReference>
<sequence>MKETLYTQTFEVSDMQISLGVSDKGLVFAAPSSDCEKERATYQWLEDTQVTMPFVQYYQQYFNGQLPTISFALDLRGTPFQKQVWETLLTIDYGQVVTYKDVAQKMKRPSAVRAVANAIGKNPILIIVPCHRVIGSNGQLTGFGWGIPLKKRLLTLEKNILSTRAKG</sequence>
<evidence type="ECO:0000313" key="11">
    <source>
        <dbReference type="Proteomes" id="UP000196074"/>
    </source>
</evidence>
<reference evidence="11" key="1">
    <citation type="submission" date="2017-04" db="EMBL/GenBank/DDBJ databases">
        <title>Function of individual gut microbiota members based on whole genome sequencing of pure cultures obtained from chicken caecum.</title>
        <authorList>
            <person name="Medvecky M."/>
            <person name="Cejkova D."/>
            <person name="Polansky O."/>
            <person name="Karasova D."/>
            <person name="Kubasova T."/>
            <person name="Cizek A."/>
            <person name="Rychlik I."/>
        </authorList>
    </citation>
    <scope>NUCLEOTIDE SEQUENCE [LARGE SCALE GENOMIC DNA]</scope>
    <source>
        <strain evidence="11">An144</strain>
    </source>
</reference>
<dbReference type="GO" id="GO:0032259">
    <property type="term" value="P:methylation"/>
    <property type="evidence" value="ECO:0007669"/>
    <property type="project" value="UniProtKB-KW"/>
</dbReference>
<dbReference type="FunFam" id="1.10.10.10:FF:000214">
    <property type="entry name" value="Methylated-DNA--protein-cysteine methyltransferase"/>
    <property type="match status" value="1"/>
</dbReference>
<dbReference type="InterPro" id="IPR001497">
    <property type="entry name" value="MethylDNA_cys_MeTrfase_AS"/>
</dbReference>
<dbReference type="CDD" id="cd06445">
    <property type="entry name" value="ATase"/>
    <property type="match status" value="1"/>
</dbReference>
<accession>A0A1Y4QZ74</accession>
<protein>
    <recommendedName>
        <fullName evidence="3">methylated-DNA--[protein]-cysteine S-methyltransferase</fullName>
        <ecNumber evidence="3">2.1.1.63</ecNumber>
    </recommendedName>
</protein>
<dbReference type="GO" id="GO:0006281">
    <property type="term" value="P:DNA repair"/>
    <property type="evidence" value="ECO:0007669"/>
    <property type="project" value="UniProtKB-KW"/>
</dbReference>
<evidence type="ECO:0000256" key="6">
    <source>
        <dbReference type="ARBA" id="ARBA00022763"/>
    </source>
</evidence>
<dbReference type="EC" id="2.1.1.63" evidence="3"/>
<dbReference type="NCBIfam" id="TIGR00589">
    <property type="entry name" value="ogt"/>
    <property type="match status" value="1"/>
</dbReference>
<dbReference type="Proteomes" id="UP000196074">
    <property type="component" value="Unassembled WGS sequence"/>
</dbReference>
<dbReference type="InterPro" id="IPR036217">
    <property type="entry name" value="MethylDNA_cys_MeTrfase_DNAb"/>
</dbReference>
<proteinExistence type="inferred from homology"/>
<keyword evidence="6" id="KW-0227">DNA damage</keyword>
<comment type="catalytic activity">
    <reaction evidence="1">
        <text>a 4-O-methyl-thymidine in DNA + L-cysteinyl-[protein] = a thymidine in DNA + S-methyl-L-cysteinyl-[protein]</text>
        <dbReference type="Rhea" id="RHEA:53428"/>
        <dbReference type="Rhea" id="RHEA-COMP:10131"/>
        <dbReference type="Rhea" id="RHEA-COMP:10132"/>
        <dbReference type="Rhea" id="RHEA-COMP:13555"/>
        <dbReference type="Rhea" id="RHEA-COMP:13556"/>
        <dbReference type="ChEBI" id="CHEBI:29950"/>
        <dbReference type="ChEBI" id="CHEBI:82612"/>
        <dbReference type="ChEBI" id="CHEBI:137386"/>
        <dbReference type="ChEBI" id="CHEBI:137387"/>
        <dbReference type="EC" id="2.1.1.63"/>
    </reaction>
</comment>
<evidence type="ECO:0000256" key="3">
    <source>
        <dbReference type="ARBA" id="ARBA00011918"/>
    </source>
</evidence>
<dbReference type="SUPFAM" id="SSF53155">
    <property type="entry name" value="Methylated DNA-protein cysteine methyltransferase domain"/>
    <property type="match status" value="1"/>
</dbReference>
<organism evidence="10 11">
    <name type="scientific">Enterococcus cecorum</name>
    <dbReference type="NCBI Taxonomy" id="44008"/>
    <lineage>
        <taxon>Bacteria</taxon>
        <taxon>Bacillati</taxon>
        <taxon>Bacillota</taxon>
        <taxon>Bacilli</taxon>
        <taxon>Lactobacillales</taxon>
        <taxon>Enterococcaceae</taxon>
        <taxon>Enterococcus</taxon>
    </lineage>
</organism>
<dbReference type="EMBL" id="NFLC01000010">
    <property type="protein sequence ID" value="OUQ10360.1"/>
    <property type="molecule type" value="Genomic_DNA"/>
</dbReference>
<keyword evidence="5" id="KW-0808">Transferase</keyword>
<comment type="caution">
    <text evidence="10">The sequence shown here is derived from an EMBL/GenBank/DDBJ whole genome shotgun (WGS) entry which is preliminary data.</text>
</comment>
<evidence type="ECO:0000256" key="2">
    <source>
        <dbReference type="ARBA" id="ARBA00008711"/>
    </source>
</evidence>
<dbReference type="InterPro" id="IPR036631">
    <property type="entry name" value="MGMT_N_sf"/>
</dbReference>
<dbReference type="Gene3D" id="1.10.10.10">
    <property type="entry name" value="Winged helix-like DNA-binding domain superfamily/Winged helix DNA-binding domain"/>
    <property type="match status" value="1"/>
</dbReference>